<comment type="caution">
    <text evidence="3">The sequence shown here is derived from an EMBL/GenBank/DDBJ whole genome shotgun (WGS) entry which is preliminary data.</text>
</comment>
<evidence type="ECO:0008006" key="5">
    <source>
        <dbReference type="Google" id="ProtNLM"/>
    </source>
</evidence>
<feature type="signal peptide" evidence="2">
    <location>
        <begin position="1"/>
        <end position="19"/>
    </location>
</feature>
<dbReference type="AlphaFoldDB" id="A0A923N548"/>
<keyword evidence="1" id="KW-0175">Coiled coil</keyword>
<accession>A0A923N548</accession>
<name>A0A923N548_9FLAO</name>
<dbReference type="Proteomes" id="UP000641454">
    <property type="component" value="Unassembled WGS sequence"/>
</dbReference>
<protein>
    <recommendedName>
        <fullName evidence="5">EF-hand domain-containing protein</fullName>
    </recommendedName>
</protein>
<dbReference type="RefSeq" id="WP_187021578.1">
    <property type="nucleotide sequence ID" value="NZ_JACRUK010000082.1"/>
</dbReference>
<sequence length="261" mass="29740">MKKIMTTFLVLLGITMGFAQETALTHSTGDNFSLEGALALLKKSNSLEEFEKLINDERNNVNNLDLNNDGIVDYITVDDIIESNTHVIVLSAYLDKNEKQDIATIGIEQTGDEVAILQIEGDTDLYPENTIVEPYETQEVLNAVKRGPAMSDLRTYEATVNVWFWPSIRLMYAPSYVAWVSPYRGSTYPKYWRSWKPYRHTVFYNRAAAHRVYCRPASVRRVAVARNIYLPKRKRSAIVVHTTLKTVFINAKAAKKINAKK</sequence>
<gene>
    <name evidence="3" type="ORF">H8R25_17355</name>
</gene>
<evidence type="ECO:0000313" key="4">
    <source>
        <dbReference type="Proteomes" id="UP000641454"/>
    </source>
</evidence>
<evidence type="ECO:0000256" key="1">
    <source>
        <dbReference type="SAM" id="Coils"/>
    </source>
</evidence>
<organism evidence="3 4">
    <name type="scientific">Flavobacterium muglaense</name>
    <dbReference type="NCBI Taxonomy" id="2764716"/>
    <lineage>
        <taxon>Bacteria</taxon>
        <taxon>Pseudomonadati</taxon>
        <taxon>Bacteroidota</taxon>
        <taxon>Flavobacteriia</taxon>
        <taxon>Flavobacteriales</taxon>
        <taxon>Flavobacteriaceae</taxon>
        <taxon>Flavobacterium</taxon>
    </lineage>
</organism>
<feature type="coiled-coil region" evidence="1">
    <location>
        <begin position="40"/>
        <end position="67"/>
    </location>
</feature>
<keyword evidence="4" id="KW-1185">Reference proteome</keyword>
<proteinExistence type="predicted"/>
<dbReference type="EMBL" id="JACRUL010000083">
    <property type="protein sequence ID" value="MBC5846185.1"/>
    <property type="molecule type" value="Genomic_DNA"/>
</dbReference>
<evidence type="ECO:0000313" key="3">
    <source>
        <dbReference type="EMBL" id="MBC5846185.1"/>
    </source>
</evidence>
<evidence type="ECO:0000256" key="2">
    <source>
        <dbReference type="SAM" id="SignalP"/>
    </source>
</evidence>
<keyword evidence="2" id="KW-0732">Signal</keyword>
<feature type="chain" id="PRO_5036720725" description="EF-hand domain-containing protein" evidence="2">
    <location>
        <begin position="20"/>
        <end position="261"/>
    </location>
</feature>
<reference evidence="3 4" key="1">
    <citation type="submission" date="2020-08" db="EMBL/GenBank/DDBJ databases">
        <title>Description of novel Flavobacterium F-392 isolate.</title>
        <authorList>
            <person name="Saticioglu I.B."/>
            <person name="Duman M."/>
            <person name="Altun S."/>
        </authorList>
    </citation>
    <scope>NUCLEOTIDE SEQUENCE [LARGE SCALE GENOMIC DNA]</scope>
    <source>
        <strain evidence="3 4">F-392</strain>
    </source>
</reference>